<dbReference type="EMBL" id="CAJNOE010000013">
    <property type="protein sequence ID" value="CAF0728474.1"/>
    <property type="molecule type" value="Genomic_DNA"/>
</dbReference>
<evidence type="ECO:0000256" key="1">
    <source>
        <dbReference type="ARBA" id="ARBA00022737"/>
    </source>
</evidence>
<accession>A0A813N718</accession>
<comment type="caution">
    <text evidence="3">The sequence shown here is derived from an EMBL/GenBank/DDBJ whole genome shotgun (WGS) entry which is preliminary data.</text>
</comment>
<dbReference type="PANTHER" id="PTHR24111:SF0">
    <property type="entry name" value="LEUCINE-RICH REPEAT-CONTAINING PROTEIN"/>
    <property type="match status" value="1"/>
</dbReference>
<reference evidence="3" key="1">
    <citation type="submission" date="2021-02" db="EMBL/GenBank/DDBJ databases">
        <authorList>
            <person name="Nowell W R."/>
        </authorList>
    </citation>
    <scope>NUCLEOTIDE SEQUENCE</scope>
</reference>
<gene>
    <name evidence="3" type="ORF">IZO911_LOCUS2656</name>
</gene>
<protein>
    <submittedName>
        <fullName evidence="3">Uncharacterized protein</fullName>
    </submittedName>
</protein>
<dbReference type="PANTHER" id="PTHR24111">
    <property type="entry name" value="LEUCINE-RICH REPEAT-CONTAINING PROTEIN 34"/>
    <property type="match status" value="1"/>
</dbReference>
<dbReference type="SMART" id="SM00368">
    <property type="entry name" value="LRR_RI"/>
    <property type="match status" value="8"/>
</dbReference>
<proteinExistence type="predicted"/>
<evidence type="ECO:0000313" key="4">
    <source>
        <dbReference type="Proteomes" id="UP000663860"/>
    </source>
</evidence>
<dbReference type="Pfam" id="PF13516">
    <property type="entry name" value="LRR_6"/>
    <property type="match status" value="8"/>
</dbReference>
<feature type="transmembrane region" description="Helical" evidence="2">
    <location>
        <begin position="387"/>
        <end position="409"/>
    </location>
</feature>
<dbReference type="InterPro" id="IPR032675">
    <property type="entry name" value="LRR_dom_sf"/>
</dbReference>
<dbReference type="SUPFAM" id="SSF52047">
    <property type="entry name" value="RNI-like"/>
    <property type="match status" value="1"/>
</dbReference>
<dbReference type="Gene3D" id="3.80.10.10">
    <property type="entry name" value="Ribonuclease Inhibitor"/>
    <property type="match status" value="3"/>
</dbReference>
<evidence type="ECO:0000256" key="2">
    <source>
        <dbReference type="SAM" id="Phobius"/>
    </source>
</evidence>
<name>A0A813N718_9BILA</name>
<feature type="transmembrane region" description="Helical" evidence="2">
    <location>
        <begin position="260"/>
        <end position="282"/>
    </location>
</feature>
<dbReference type="InterPro" id="IPR001611">
    <property type="entry name" value="Leu-rich_rpt"/>
</dbReference>
<keyword evidence="2" id="KW-0812">Transmembrane</keyword>
<keyword evidence="1" id="KW-0677">Repeat</keyword>
<dbReference type="Proteomes" id="UP000663860">
    <property type="component" value="Unassembled WGS sequence"/>
</dbReference>
<evidence type="ECO:0000313" key="3">
    <source>
        <dbReference type="EMBL" id="CAF0728474.1"/>
    </source>
</evidence>
<dbReference type="AlphaFoldDB" id="A0A813N718"/>
<dbReference type="SUPFAM" id="SSF81321">
    <property type="entry name" value="Family A G protein-coupled receptor-like"/>
    <property type="match status" value="1"/>
</dbReference>
<dbReference type="CDD" id="cd00116">
    <property type="entry name" value="LRR_RI"/>
    <property type="match status" value="1"/>
</dbReference>
<organism evidence="3 4">
    <name type="scientific">Adineta steineri</name>
    <dbReference type="NCBI Taxonomy" id="433720"/>
    <lineage>
        <taxon>Eukaryota</taxon>
        <taxon>Metazoa</taxon>
        <taxon>Spiralia</taxon>
        <taxon>Gnathifera</taxon>
        <taxon>Rotifera</taxon>
        <taxon>Eurotatoria</taxon>
        <taxon>Bdelloidea</taxon>
        <taxon>Adinetida</taxon>
        <taxon>Adinetidae</taxon>
        <taxon>Adineta</taxon>
    </lineage>
</organism>
<feature type="transmembrane region" description="Helical" evidence="2">
    <location>
        <begin position="345"/>
        <end position="367"/>
    </location>
</feature>
<sequence>MRPRGQIQIGVRYPSKHFPPAAYGEGTLTSLDLSYSQIEDVGAEHLANVLQYNTTLTTLCLWNNKIGDIGAEHLADALKHNTTLTTLDFKENEIGNDGAEYLADALRHNTTLNVLDLEYNQIGDVGVQHLADALQQNTVLASLNLTYNRLGHVGAEHLAVALRHNRTLTTLYLKNNEIEDAGTEHLADALQHNRTLTTLDLEENEIGDAGAQHLADALRHNKRLTTLNLSINQIGDVGAQHLADALQYNPKNFRTNSCGWLFLISSIANLISLFFALITRIMNGSTTDPTETIAWLCKFRAHIVFSSRTIALWLITFATIDRWFLSNINVHRRHLSTLKNAQRSAIFITIFSIILYAQMFYCYEANLMNTPLKCYGKTKVCRHLTDLSLTFITVLCPLFVMILSGLLTISNIRQSHRRIQILKTENIDHSVNKSSGLSNDNPQQKLKRKTDRSFFECYWYK</sequence>
<feature type="transmembrane region" description="Helical" evidence="2">
    <location>
        <begin position="302"/>
        <end position="324"/>
    </location>
</feature>
<keyword evidence="2" id="KW-1133">Transmembrane helix</keyword>
<keyword evidence="2" id="KW-0472">Membrane</keyword>
<dbReference type="InterPro" id="IPR052201">
    <property type="entry name" value="LRR-containing_regulator"/>
</dbReference>
<dbReference type="Gene3D" id="1.20.1070.10">
    <property type="entry name" value="Rhodopsin 7-helix transmembrane proteins"/>
    <property type="match status" value="1"/>
</dbReference>